<protein>
    <recommendedName>
        <fullName evidence="5">Pentatricopeptide repeat-containing protein</fullName>
    </recommendedName>
</protein>
<dbReference type="PANTHER" id="PTHR47926">
    <property type="entry name" value="PENTATRICOPEPTIDE REPEAT-CONTAINING PROTEIN"/>
    <property type="match status" value="1"/>
</dbReference>
<dbReference type="EMBL" id="OZ021745">
    <property type="protein sequence ID" value="CAK9313540.1"/>
    <property type="molecule type" value="Genomic_DNA"/>
</dbReference>
<evidence type="ECO:0000313" key="4">
    <source>
        <dbReference type="Proteomes" id="UP001642487"/>
    </source>
</evidence>
<dbReference type="Gene3D" id="1.25.40.10">
    <property type="entry name" value="Tetratricopeptide repeat domain"/>
    <property type="match status" value="5"/>
</dbReference>
<feature type="repeat" description="PPR" evidence="2">
    <location>
        <begin position="81"/>
        <end position="111"/>
    </location>
</feature>
<proteinExistence type="predicted"/>
<keyword evidence="4" id="KW-1185">Reference proteome</keyword>
<sequence>MHLLLNKLRGAHKASLSHYSYLIDQCLALGSVHIAKTIHVQLLKLGLDSNTFLGNRCLQLYALFGPVHDVLKVFDDIKDKNIISWNICLKGLFRFGDVEGARHLFDVMTERDIVSWNSMISGYVSSGFANNAMGVFLEMQNAGFRPSEYTFSILLSLVSSACHGKQVHGSMIRSGVDVSTVVLGNSLIDMYGKVGLVDYMFAIFSSMEKVDVISWNSLILGCHRSGFRVLALNQFFLMRTTEHSPDQFTISMVISICCCLQELELGKQIFAFCFKMGFTSNSIVLSATVDLFSKCDSLKVAVQLFEETNQWDRALCNVMISSFALHGHWRDSMCLFVYALRENLGPIEIMLSSVLSSISVFTPVELGSQIHNLVLKLGFESDAIVSSSLVDMYAKVGLIDDAMKVFTDTPVRDLISWNTMIMGLVNNGKYFEALHTFNKLVKEGVLPDRITLAGVLLACSYGGFVEEGLIIFSTMTYEHGVVPRNEHYSCVVNLLSRAGRFEEAVNIIKTTPYQPTSTFWRSLFGVCAIHGDLKVIERIAEMVMKLEPQSSLPYLVLAQAYAMRGRWESMVRVSRTWDNIAAQKVKACSWIVLKDYAYAFKDDQLQHLWRENFISLLELIIWEVEYGNVYEQSKGQHLKLWGCGFSKDHTERELQTILRNLWMGEDWRDVKKKKAIQFLLLAIEEQLIGRAQCEETRVLIYRAY</sequence>
<dbReference type="Pfam" id="PF01535">
    <property type="entry name" value="PPR"/>
    <property type="match status" value="3"/>
</dbReference>
<dbReference type="InterPro" id="IPR046960">
    <property type="entry name" value="PPR_At4g14850-like_plant"/>
</dbReference>
<dbReference type="InterPro" id="IPR002885">
    <property type="entry name" value="PPR_rpt"/>
</dbReference>
<evidence type="ECO:0000256" key="2">
    <source>
        <dbReference type="PROSITE-ProRule" id="PRU00708"/>
    </source>
</evidence>
<name>A0ABP0Y1E1_9ROSI</name>
<dbReference type="NCBIfam" id="TIGR00756">
    <property type="entry name" value="PPR"/>
    <property type="match status" value="3"/>
</dbReference>
<feature type="repeat" description="PPR" evidence="2">
    <location>
        <begin position="413"/>
        <end position="447"/>
    </location>
</feature>
<evidence type="ECO:0000256" key="1">
    <source>
        <dbReference type="ARBA" id="ARBA00022737"/>
    </source>
</evidence>
<reference evidence="3 4" key="1">
    <citation type="submission" date="2024-03" db="EMBL/GenBank/DDBJ databases">
        <authorList>
            <person name="Gkanogiannis A."/>
            <person name="Becerra Lopez-Lavalle L."/>
        </authorList>
    </citation>
    <scope>NUCLEOTIDE SEQUENCE [LARGE SCALE GENOMIC DNA]</scope>
</reference>
<dbReference type="PROSITE" id="PS51375">
    <property type="entry name" value="PPR"/>
    <property type="match status" value="3"/>
</dbReference>
<evidence type="ECO:0000313" key="3">
    <source>
        <dbReference type="EMBL" id="CAK9313540.1"/>
    </source>
</evidence>
<evidence type="ECO:0008006" key="5">
    <source>
        <dbReference type="Google" id="ProtNLM"/>
    </source>
</evidence>
<keyword evidence="1" id="KW-0677">Repeat</keyword>
<accession>A0ABP0Y1E1</accession>
<gene>
    <name evidence="3" type="ORF">CITCOLO1_LOCUS5264</name>
</gene>
<feature type="repeat" description="PPR" evidence="2">
    <location>
        <begin position="112"/>
        <end position="146"/>
    </location>
</feature>
<dbReference type="PANTHER" id="PTHR47926:SF479">
    <property type="entry name" value="PENTACOTRIPEPTIDE-REPEAT REGION OF PRORP DOMAIN-CONTAINING PROTEIN"/>
    <property type="match status" value="1"/>
</dbReference>
<dbReference type="Pfam" id="PF13041">
    <property type="entry name" value="PPR_2"/>
    <property type="match status" value="2"/>
</dbReference>
<dbReference type="Proteomes" id="UP001642487">
    <property type="component" value="Chromosome 11"/>
</dbReference>
<organism evidence="3 4">
    <name type="scientific">Citrullus colocynthis</name>
    <name type="common">colocynth</name>
    <dbReference type="NCBI Taxonomy" id="252529"/>
    <lineage>
        <taxon>Eukaryota</taxon>
        <taxon>Viridiplantae</taxon>
        <taxon>Streptophyta</taxon>
        <taxon>Embryophyta</taxon>
        <taxon>Tracheophyta</taxon>
        <taxon>Spermatophyta</taxon>
        <taxon>Magnoliopsida</taxon>
        <taxon>eudicotyledons</taxon>
        <taxon>Gunneridae</taxon>
        <taxon>Pentapetalae</taxon>
        <taxon>rosids</taxon>
        <taxon>fabids</taxon>
        <taxon>Cucurbitales</taxon>
        <taxon>Cucurbitaceae</taxon>
        <taxon>Benincaseae</taxon>
        <taxon>Citrullus</taxon>
    </lineage>
</organism>
<dbReference type="InterPro" id="IPR011990">
    <property type="entry name" value="TPR-like_helical_dom_sf"/>
</dbReference>